<protein>
    <submittedName>
        <fullName evidence="2">Uncharacterized protein</fullName>
    </submittedName>
</protein>
<accession>G3IL39</accession>
<gene>
    <name evidence="2" type="ORF">I79_024600</name>
</gene>
<evidence type="ECO:0000313" key="3">
    <source>
        <dbReference type="Proteomes" id="UP000001075"/>
    </source>
</evidence>
<reference evidence="3" key="1">
    <citation type="journal article" date="2011" name="Nat. Biotechnol.">
        <title>The genomic sequence of the Chinese hamster ovary (CHO)-K1 cell line.</title>
        <authorList>
            <person name="Xu X."/>
            <person name="Nagarajan H."/>
            <person name="Lewis N.E."/>
            <person name="Pan S."/>
            <person name="Cai Z."/>
            <person name="Liu X."/>
            <person name="Chen W."/>
            <person name="Xie M."/>
            <person name="Wang W."/>
            <person name="Hammond S."/>
            <person name="Andersen M.R."/>
            <person name="Neff N."/>
            <person name="Passarelli B."/>
            <person name="Koh W."/>
            <person name="Fan H.C."/>
            <person name="Wang J."/>
            <person name="Gui Y."/>
            <person name="Lee K.H."/>
            <person name="Betenbaugh M.J."/>
            <person name="Quake S.R."/>
            <person name="Famili I."/>
            <person name="Palsson B.O."/>
            <person name="Wang J."/>
        </authorList>
    </citation>
    <scope>NUCLEOTIDE SEQUENCE [LARGE SCALE GENOMIC DNA]</scope>
    <source>
        <strain evidence="3">CHO K1 cell line</strain>
    </source>
</reference>
<organism evidence="2 3">
    <name type="scientific">Cricetulus griseus</name>
    <name type="common">Chinese hamster</name>
    <name type="synonym">Cricetulus barabensis griseus</name>
    <dbReference type="NCBI Taxonomy" id="10029"/>
    <lineage>
        <taxon>Eukaryota</taxon>
        <taxon>Metazoa</taxon>
        <taxon>Chordata</taxon>
        <taxon>Craniata</taxon>
        <taxon>Vertebrata</taxon>
        <taxon>Euteleostomi</taxon>
        <taxon>Mammalia</taxon>
        <taxon>Eutheria</taxon>
        <taxon>Euarchontoglires</taxon>
        <taxon>Glires</taxon>
        <taxon>Rodentia</taxon>
        <taxon>Myomorpha</taxon>
        <taxon>Muroidea</taxon>
        <taxon>Cricetidae</taxon>
        <taxon>Cricetinae</taxon>
        <taxon>Cricetulus</taxon>
    </lineage>
</organism>
<dbReference type="AlphaFoldDB" id="G3IL39"/>
<name>G3IL39_CRIGR</name>
<dbReference type="EMBL" id="JH003863">
    <property type="protein sequence ID" value="EGW14840.1"/>
    <property type="molecule type" value="Genomic_DNA"/>
</dbReference>
<feature type="compositionally biased region" description="Polar residues" evidence="1">
    <location>
        <begin position="9"/>
        <end position="23"/>
    </location>
</feature>
<feature type="region of interest" description="Disordered" evidence="1">
    <location>
        <begin position="1"/>
        <end position="59"/>
    </location>
</feature>
<proteinExistence type="predicted"/>
<dbReference type="InParanoid" id="G3IL39"/>
<evidence type="ECO:0000256" key="1">
    <source>
        <dbReference type="SAM" id="MobiDB-lite"/>
    </source>
</evidence>
<sequence>MIPGHAGLQDSNPTLHSTLSNAGLTEARPMPGSPPNPSTSAWTPVHKRFKLPFTEPGRV</sequence>
<evidence type="ECO:0000313" key="2">
    <source>
        <dbReference type="EMBL" id="EGW14840.1"/>
    </source>
</evidence>
<dbReference type="Proteomes" id="UP000001075">
    <property type="component" value="Unassembled WGS sequence"/>
</dbReference>